<keyword evidence="1" id="KW-0472">Membrane</keyword>
<dbReference type="Proteomes" id="UP000250123">
    <property type="component" value="Chromosome SHEWBE"/>
</dbReference>
<evidence type="ECO:0000313" key="2">
    <source>
        <dbReference type="EMBL" id="SQH75970.1"/>
    </source>
</evidence>
<reference evidence="3" key="1">
    <citation type="submission" date="2018-06" db="EMBL/GenBank/DDBJ databases">
        <authorList>
            <person name="Cea G.-C."/>
            <person name="William W."/>
        </authorList>
    </citation>
    <scope>NUCLEOTIDE SEQUENCE [LARGE SCALE GENOMIC DNA]</scope>
    <source>
        <strain evidence="3">DB21MT-2</strain>
    </source>
</reference>
<name>A0A330M4K3_9GAMM</name>
<proteinExistence type="predicted"/>
<sequence>MILINIILILDSFLVMIMMIELISHYMEKNNFLILIIFSNF</sequence>
<keyword evidence="1" id="KW-1133">Transmembrane helix</keyword>
<evidence type="ECO:0000313" key="3">
    <source>
        <dbReference type="Proteomes" id="UP000250123"/>
    </source>
</evidence>
<feature type="transmembrane region" description="Helical" evidence="1">
    <location>
        <begin position="6"/>
        <end position="23"/>
    </location>
</feature>
<dbReference type="AlphaFoldDB" id="A0A330M4K3"/>
<accession>A0A330M4K3</accession>
<dbReference type="KEGG" id="sbk:SHEWBE_2004"/>
<dbReference type="EMBL" id="LS483452">
    <property type="protein sequence ID" value="SQH75970.1"/>
    <property type="molecule type" value="Genomic_DNA"/>
</dbReference>
<gene>
    <name evidence="2" type="ORF">SHEWBE_2004</name>
</gene>
<keyword evidence="1" id="KW-0812">Transmembrane</keyword>
<protein>
    <submittedName>
        <fullName evidence="2">Uncharacterized protein</fullName>
    </submittedName>
</protein>
<evidence type="ECO:0000256" key="1">
    <source>
        <dbReference type="SAM" id="Phobius"/>
    </source>
</evidence>
<organism evidence="2 3">
    <name type="scientific">Shewanella benthica</name>
    <dbReference type="NCBI Taxonomy" id="43661"/>
    <lineage>
        <taxon>Bacteria</taxon>
        <taxon>Pseudomonadati</taxon>
        <taxon>Pseudomonadota</taxon>
        <taxon>Gammaproteobacteria</taxon>
        <taxon>Alteromonadales</taxon>
        <taxon>Shewanellaceae</taxon>
        <taxon>Shewanella</taxon>
    </lineage>
</organism>